<dbReference type="InterPro" id="IPR050250">
    <property type="entry name" value="Macrolide_Exporter_MacB"/>
</dbReference>
<feature type="transmembrane region" description="Helical" evidence="6">
    <location>
        <begin position="424"/>
        <end position="444"/>
    </location>
</feature>
<dbReference type="GO" id="GO:0005886">
    <property type="term" value="C:plasma membrane"/>
    <property type="evidence" value="ECO:0007669"/>
    <property type="project" value="UniProtKB-SubCell"/>
</dbReference>
<organism evidence="9 10">
    <name type="scientific">Chitinophaga fulva</name>
    <dbReference type="NCBI Taxonomy" id="2728842"/>
    <lineage>
        <taxon>Bacteria</taxon>
        <taxon>Pseudomonadati</taxon>
        <taxon>Bacteroidota</taxon>
        <taxon>Chitinophagia</taxon>
        <taxon>Chitinophagales</taxon>
        <taxon>Chitinophagaceae</taxon>
        <taxon>Chitinophaga</taxon>
    </lineage>
</organism>
<dbReference type="Pfam" id="PF12704">
    <property type="entry name" value="MacB_PCD"/>
    <property type="match status" value="1"/>
</dbReference>
<comment type="caution">
    <text evidence="9">The sequence shown here is derived from an EMBL/GenBank/DDBJ whole genome shotgun (WGS) entry which is preliminary data.</text>
</comment>
<dbReference type="EMBL" id="JABBGC010000002">
    <property type="protein sequence ID" value="NML39380.1"/>
    <property type="molecule type" value="Genomic_DNA"/>
</dbReference>
<keyword evidence="3 6" id="KW-0812">Transmembrane</keyword>
<evidence type="ECO:0000256" key="3">
    <source>
        <dbReference type="ARBA" id="ARBA00022692"/>
    </source>
</evidence>
<feature type="transmembrane region" description="Helical" evidence="6">
    <location>
        <begin position="287"/>
        <end position="307"/>
    </location>
</feature>
<feature type="transmembrane region" description="Helical" evidence="6">
    <location>
        <begin position="378"/>
        <end position="403"/>
    </location>
</feature>
<evidence type="ECO:0000256" key="2">
    <source>
        <dbReference type="ARBA" id="ARBA00022475"/>
    </source>
</evidence>
<keyword evidence="10" id="KW-1185">Reference proteome</keyword>
<feature type="domain" description="MacB-like periplasmic core" evidence="8">
    <location>
        <begin position="20"/>
        <end position="245"/>
    </location>
</feature>
<dbReference type="Pfam" id="PF02687">
    <property type="entry name" value="FtsX"/>
    <property type="match status" value="2"/>
</dbReference>
<evidence type="ECO:0000256" key="5">
    <source>
        <dbReference type="ARBA" id="ARBA00023136"/>
    </source>
</evidence>
<gene>
    <name evidence="9" type="ORF">HHL17_19425</name>
</gene>
<proteinExistence type="predicted"/>
<feature type="transmembrane region" description="Helical" evidence="6">
    <location>
        <begin position="340"/>
        <end position="358"/>
    </location>
</feature>
<dbReference type="AlphaFoldDB" id="A0A848GRW9"/>
<dbReference type="PANTHER" id="PTHR30572:SF18">
    <property type="entry name" value="ABC-TYPE MACROLIDE FAMILY EXPORT SYSTEM PERMEASE COMPONENT 2"/>
    <property type="match status" value="1"/>
</dbReference>
<name>A0A848GRW9_9BACT</name>
<feature type="transmembrane region" description="Helical" evidence="6">
    <location>
        <begin position="716"/>
        <end position="735"/>
    </location>
</feature>
<dbReference type="InterPro" id="IPR025857">
    <property type="entry name" value="MacB_PCD"/>
</dbReference>
<comment type="subcellular location">
    <subcellularLocation>
        <location evidence="1">Cell membrane</location>
        <topology evidence="1">Multi-pass membrane protein</topology>
    </subcellularLocation>
</comment>
<dbReference type="PANTHER" id="PTHR30572">
    <property type="entry name" value="MEMBRANE COMPONENT OF TRANSPORTER-RELATED"/>
    <property type="match status" value="1"/>
</dbReference>
<feature type="transmembrane region" description="Helical" evidence="6">
    <location>
        <begin position="747"/>
        <end position="768"/>
    </location>
</feature>
<evidence type="ECO:0000256" key="6">
    <source>
        <dbReference type="SAM" id="Phobius"/>
    </source>
</evidence>
<feature type="domain" description="ABC3 transporter permease C-terminal" evidence="7">
    <location>
        <begin position="668"/>
        <end position="779"/>
    </location>
</feature>
<evidence type="ECO:0000313" key="10">
    <source>
        <dbReference type="Proteomes" id="UP000583266"/>
    </source>
</evidence>
<feature type="transmembrane region" description="Helical" evidence="6">
    <location>
        <begin position="21"/>
        <end position="42"/>
    </location>
</feature>
<dbReference type="RefSeq" id="WP_169226466.1">
    <property type="nucleotide sequence ID" value="NZ_JABBGC010000002.1"/>
</dbReference>
<evidence type="ECO:0000256" key="1">
    <source>
        <dbReference type="ARBA" id="ARBA00004651"/>
    </source>
</evidence>
<keyword evidence="4 6" id="KW-1133">Transmembrane helix</keyword>
<feature type="domain" description="ABC3 transporter permease C-terminal" evidence="7">
    <location>
        <begin position="290"/>
        <end position="401"/>
    </location>
</feature>
<evidence type="ECO:0000313" key="9">
    <source>
        <dbReference type="EMBL" id="NML39380.1"/>
    </source>
</evidence>
<keyword evidence="5 6" id="KW-0472">Membrane</keyword>
<evidence type="ECO:0000256" key="4">
    <source>
        <dbReference type="ARBA" id="ARBA00022989"/>
    </source>
</evidence>
<keyword evidence="2" id="KW-1003">Cell membrane</keyword>
<dbReference type="Proteomes" id="UP000583266">
    <property type="component" value="Unassembled WGS sequence"/>
</dbReference>
<evidence type="ECO:0000259" key="8">
    <source>
        <dbReference type="Pfam" id="PF12704"/>
    </source>
</evidence>
<evidence type="ECO:0000259" key="7">
    <source>
        <dbReference type="Pfam" id="PF02687"/>
    </source>
</evidence>
<dbReference type="InterPro" id="IPR003838">
    <property type="entry name" value="ABC3_permease_C"/>
</dbReference>
<protein>
    <submittedName>
        <fullName evidence="9">FtsX-like permease family protein</fullName>
    </submittedName>
</protein>
<accession>A0A848GRW9</accession>
<reference evidence="9 10" key="1">
    <citation type="submission" date="2020-04" db="EMBL/GenBank/DDBJ databases">
        <title>Chitinophaga sp. G-6-1-13 sp. nov., isolated from soil.</title>
        <authorList>
            <person name="Dahal R.H."/>
            <person name="Chaudhary D.K."/>
        </authorList>
    </citation>
    <scope>NUCLEOTIDE SEQUENCE [LARGE SCALE GENOMIC DNA]</scope>
    <source>
        <strain evidence="9 10">G-6-1-13</strain>
    </source>
</reference>
<sequence length="787" mass="87316">MFINYLTVAWRNLVKHRLFTLLNLTGLSTGLACTLLICLWIRDEWRMDRFHENGSRLYTVMESKPHAKGLLTTVESPAQLADVLKQEMPEVEASVVSTPQGWFPGFTVTAAGKHLKSEGLFAGKDFFNIFSYPLLTGDKKQVLTDNNGVVISERMAMRLFGTVNNIVGRQVDWQIDVFKRPAVVAGVFKDVPGISSLQFDFILPFSAFKSLMRIGDNLEPGGPFVTWLLLKEGTAIPSFNAKLTRFMQEHTGNKMRTSFVAPYADNYLYGTYENGHQAGGRIAYVKLFGLIGLFIVFIAAVNFMNLATARANIRMKEVGVRKTLGASRWALMKQFLGESLLLAMLSLLLAIAMVWLLLGPFNVITGKQLQLQFSWPLAALFIGVTLFTGLLAGSYPAFFLSAFKPVLVLKGKMINSVSALWARKGLVVFQFSLSVVLIVAVIVVEQQLTYIRDRNLGYQKDHVVYFNAEGKVPEHMDAFLAAVREIPGVMNASSMVGHVFGEASQPVNWERQGRTENILFRPFQMGEGMLETLGIQLKEGAGFSGNYAADTSRIIFNEAAVAAMGLEQPVGKTILFGGARREIVGVVKDFNFQSLHSRVQPLFFTIEPRGGTVMLKVGAGKEQDVLKRLDDFYRAYNPGYVLESRFLDEDYQALYIAEKRVGRLAGYAAALTIVISCLGVFGLAAFTAETRRREIGIRKVLGAKTAQLTLLLSKDLLRAVSLAISIGLPLAWFIMHRWLDQFAYQSHFGWEILAMAGGATFVVTFLTVSVQTVRASMRNPVDALKAE</sequence>
<dbReference type="GO" id="GO:0022857">
    <property type="term" value="F:transmembrane transporter activity"/>
    <property type="evidence" value="ECO:0007669"/>
    <property type="project" value="TreeGrafter"/>
</dbReference>
<feature type="transmembrane region" description="Helical" evidence="6">
    <location>
        <begin position="664"/>
        <end position="688"/>
    </location>
</feature>